<evidence type="ECO:0000256" key="1">
    <source>
        <dbReference type="SAM" id="MobiDB-lite"/>
    </source>
</evidence>
<keyword evidence="3" id="KW-1185">Reference proteome</keyword>
<evidence type="ECO:0000313" key="3">
    <source>
        <dbReference type="Proteomes" id="UP000095285"/>
    </source>
</evidence>
<accession>A0A1I7W0C0</accession>
<evidence type="ECO:0000313" key="2">
    <source>
        <dbReference type="EMBL" id="EFO26983.1"/>
    </source>
</evidence>
<dbReference type="AlphaFoldDB" id="A0A1I7W0C0"/>
<dbReference type="CTD" id="9938873"/>
<reference evidence="4" key="2">
    <citation type="submission" date="2016-11" db="UniProtKB">
        <authorList>
            <consortium name="WormBaseParasite"/>
        </authorList>
    </citation>
    <scope>IDENTIFICATION</scope>
</reference>
<dbReference type="InParanoid" id="A0A1I7W0C0"/>
<dbReference type="Proteomes" id="UP000095285">
    <property type="component" value="Unassembled WGS sequence"/>
</dbReference>
<dbReference type="RefSeq" id="XP_003137085.1">
    <property type="nucleotide sequence ID" value="XM_003137037.2"/>
</dbReference>
<organism evidence="3 4">
    <name type="scientific">Loa loa</name>
    <name type="common">Eye worm</name>
    <name type="synonym">Filaria loa</name>
    <dbReference type="NCBI Taxonomy" id="7209"/>
    <lineage>
        <taxon>Eukaryota</taxon>
        <taxon>Metazoa</taxon>
        <taxon>Ecdysozoa</taxon>
        <taxon>Nematoda</taxon>
        <taxon>Chromadorea</taxon>
        <taxon>Rhabditida</taxon>
        <taxon>Spirurina</taxon>
        <taxon>Spiruromorpha</taxon>
        <taxon>Filarioidea</taxon>
        <taxon>Onchocercidae</taxon>
        <taxon>Loa</taxon>
    </lineage>
</organism>
<gene>
    <name evidence="2 4" type="ORF">LOAG_01498</name>
</gene>
<name>A0A1I7W0C0_LOALO</name>
<dbReference type="KEGG" id="loa:LOAG_01498"/>
<accession>A0A1S0U984</accession>
<reference evidence="2 3" key="1">
    <citation type="submission" date="2012-04" db="EMBL/GenBank/DDBJ databases">
        <title>The Genome Sequence of Loa loa.</title>
        <authorList>
            <consortium name="The Broad Institute Genome Sequencing Platform"/>
            <consortium name="Broad Institute Genome Sequencing Center for Infectious Disease"/>
            <person name="Nutman T.B."/>
            <person name="Fink D.L."/>
            <person name="Russ C."/>
            <person name="Young S."/>
            <person name="Zeng Q."/>
            <person name="Gargeya S."/>
            <person name="Alvarado L."/>
            <person name="Berlin A."/>
            <person name="Chapman S.B."/>
            <person name="Chen Z."/>
            <person name="Freedman E."/>
            <person name="Gellesch M."/>
            <person name="Goldberg J."/>
            <person name="Griggs A."/>
            <person name="Gujja S."/>
            <person name="Heilman E.R."/>
            <person name="Heiman D."/>
            <person name="Howarth C."/>
            <person name="Mehta T."/>
            <person name="Neiman D."/>
            <person name="Pearson M."/>
            <person name="Roberts A."/>
            <person name="Saif S."/>
            <person name="Shea T."/>
            <person name="Shenoy N."/>
            <person name="Sisk P."/>
            <person name="Stolte C."/>
            <person name="Sykes S."/>
            <person name="White J."/>
            <person name="Yandava C."/>
            <person name="Haas B."/>
            <person name="Henn M.R."/>
            <person name="Nusbaum C."/>
            <person name="Birren B."/>
        </authorList>
    </citation>
    <scope>NUCLEOTIDE SEQUENCE [LARGE SCALE GENOMIC DNA]</scope>
</reference>
<dbReference type="GeneID" id="9938873"/>
<feature type="region of interest" description="Disordered" evidence="1">
    <location>
        <begin position="55"/>
        <end position="83"/>
    </location>
</feature>
<evidence type="ECO:0000313" key="4">
    <source>
        <dbReference type="WBParaSite" id="EN70_8280"/>
    </source>
</evidence>
<feature type="compositionally biased region" description="Polar residues" evidence="1">
    <location>
        <begin position="55"/>
        <end position="76"/>
    </location>
</feature>
<dbReference type="WBParaSite" id="EN70_8280">
    <property type="protein sequence ID" value="EN70_8280"/>
    <property type="gene ID" value="EN70_8280"/>
</dbReference>
<sequence length="120" mass="13484">MEQPGKILSEGRGRVRDLAQTLSNSSVYRCEAITETLQNSLLICHLSEKLSITRPETISSGSPRKSFTSLRQQQTTRDWRSAGHTRKGSVANLFTTTMDDLTFICCIRHSNLLHVFETQG</sequence>
<protein>
    <submittedName>
        <fullName evidence="2 4">Uncharacterized protein</fullName>
    </submittedName>
</protein>
<dbReference type="EMBL" id="JH712085">
    <property type="protein sequence ID" value="EFO26983.1"/>
    <property type="molecule type" value="Genomic_DNA"/>
</dbReference>
<proteinExistence type="predicted"/>